<sequence>MPPPQPSPAYAGEGAWSFVDMRRQSPLPHSGGGLGRGQSLAAKRATPLCRSLSHGIFRMRISMLRPPRVPQPGG</sequence>
<protein>
    <submittedName>
        <fullName evidence="1">Uncharacterized protein</fullName>
    </submittedName>
</protein>
<reference evidence="1 2" key="1">
    <citation type="submission" date="2018-09" db="EMBL/GenBank/DDBJ databases">
        <authorList>
            <person name="Zhu H."/>
        </authorList>
    </citation>
    <scope>NUCLEOTIDE SEQUENCE [LARGE SCALE GENOMIC DNA]</scope>
    <source>
        <strain evidence="1 2">K2W22B-5</strain>
    </source>
</reference>
<proteinExistence type="predicted"/>
<dbReference type="AlphaFoldDB" id="A0A418VMW6"/>
<evidence type="ECO:0000313" key="2">
    <source>
        <dbReference type="Proteomes" id="UP000283458"/>
    </source>
</evidence>
<accession>A0A418VMW6</accession>
<evidence type="ECO:0000313" key="1">
    <source>
        <dbReference type="EMBL" id="RJF77462.1"/>
    </source>
</evidence>
<dbReference type="EMBL" id="QYUL01000005">
    <property type="protein sequence ID" value="RJF77462.1"/>
    <property type="molecule type" value="Genomic_DNA"/>
</dbReference>
<gene>
    <name evidence="1" type="ORF">D3877_27135</name>
</gene>
<name>A0A418VMW6_9PROT</name>
<dbReference type="Proteomes" id="UP000283458">
    <property type="component" value="Unassembled WGS sequence"/>
</dbReference>
<keyword evidence="2" id="KW-1185">Reference proteome</keyword>
<organism evidence="1 2">
    <name type="scientific">Azospirillum cavernae</name>
    <dbReference type="NCBI Taxonomy" id="2320860"/>
    <lineage>
        <taxon>Bacteria</taxon>
        <taxon>Pseudomonadati</taxon>
        <taxon>Pseudomonadota</taxon>
        <taxon>Alphaproteobacteria</taxon>
        <taxon>Rhodospirillales</taxon>
        <taxon>Azospirillaceae</taxon>
        <taxon>Azospirillum</taxon>
    </lineage>
</organism>
<comment type="caution">
    <text evidence="1">The sequence shown here is derived from an EMBL/GenBank/DDBJ whole genome shotgun (WGS) entry which is preliminary data.</text>
</comment>